<dbReference type="EMBL" id="PFRH01000156">
    <property type="protein sequence ID" value="PJC51984.1"/>
    <property type="molecule type" value="Genomic_DNA"/>
</dbReference>
<name>A0A2M8F8B9_9BACT</name>
<comment type="caution">
    <text evidence="1">The sequence shown here is derived from an EMBL/GenBank/DDBJ whole genome shotgun (WGS) entry which is preliminary data.</text>
</comment>
<organism evidence="1 2">
    <name type="scientific">Candidatus Magasanikbacteria bacterium CG_4_9_14_0_2_um_filter_42_11</name>
    <dbReference type="NCBI Taxonomy" id="1974643"/>
    <lineage>
        <taxon>Bacteria</taxon>
        <taxon>Candidatus Magasanikiibacteriota</taxon>
    </lineage>
</organism>
<reference evidence="2" key="1">
    <citation type="submission" date="2017-09" db="EMBL/GenBank/DDBJ databases">
        <title>Depth-based differentiation of microbial function through sediment-hosted aquifers and enrichment of novel symbionts in the deep terrestrial subsurface.</title>
        <authorList>
            <person name="Probst A.J."/>
            <person name="Ladd B."/>
            <person name="Jarett J.K."/>
            <person name="Geller-Mcgrath D.E."/>
            <person name="Sieber C.M.K."/>
            <person name="Emerson J.B."/>
            <person name="Anantharaman K."/>
            <person name="Thomas B.C."/>
            <person name="Malmstrom R."/>
            <person name="Stieglmeier M."/>
            <person name="Klingl A."/>
            <person name="Woyke T."/>
            <person name="Ryan C.M."/>
            <person name="Banfield J.F."/>
        </authorList>
    </citation>
    <scope>NUCLEOTIDE SEQUENCE [LARGE SCALE GENOMIC DNA]</scope>
</reference>
<protein>
    <submittedName>
        <fullName evidence="1">Uncharacterized protein</fullName>
    </submittedName>
</protein>
<dbReference type="Proteomes" id="UP000231456">
    <property type="component" value="Unassembled WGS sequence"/>
</dbReference>
<evidence type="ECO:0000313" key="1">
    <source>
        <dbReference type="EMBL" id="PJC51984.1"/>
    </source>
</evidence>
<evidence type="ECO:0000313" key="2">
    <source>
        <dbReference type="Proteomes" id="UP000231456"/>
    </source>
</evidence>
<gene>
    <name evidence="1" type="ORF">CO030_05265</name>
</gene>
<proteinExistence type="predicted"/>
<dbReference type="AlphaFoldDB" id="A0A2M8F8B9"/>
<sequence length="87" mass="9509">MKKGILLLGGLLTVVLVMVYFPRNGGPLSVLDPATQVVPVENIYLPTLYIQHGMTLCPGDFDSDAETFCEDGSEFHVLPTFVVIARK</sequence>
<accession>A0A2M8F8B9</accession>